<organism evidence="2 3">
    <name type="scientific">Paenibacillus eucommiae</name>
    <dbReference type="NCBI Taxonomy" id="1355755"/>
    <lineage>
        <taxon>Bacteria</taxon>
        <taxon>Bacillati</taxon>
        <taxon>Bacillota</taxon>
        <taxon>Bacilli</taxon>
        <taxon>Bacillales</taxon>
        <taxon>Paenibacillaceae</taxon>
        <taxon>Paenibacillus</taxon>
    </lineage>
</organism>
<keyword evidence="1" id="KW-1133">Transmembrane helix</keyword>
<dbReference type="EMBL" id="JAGGLB010000032">
    <property type="protein sequence ID" value="MBP1995245.1"/>
    <property type="molecule type" value="Genomic_DNA"/>
</dbReference>
<comment type="caution">
    <text evidence="2">The sequence shown here is derived from an EMBL/GenBank/DDBJ whole genome shotgun (WGS) entry which is preliminary data.</text>
</comment>
<keyword evidence="1" id="KW-0472">Membrane</keyword>
<evidence type="ECO:0008006" key="4">
    <source>
        <dbReference type="Google" id="ProtNLM"/>
    </source>
</evidence>
<proteinExistence type="predicted"/>
<dbReference type="RefSeq" id="WP_209977056.1">
    <property type="nucleotide sequence ID" value="NZ_JAGGLB010000032.1"/>
</dbReference>
<dbReference type="Proteomes" id="UP001519287">
    <property type="component" value="Unassembled WGS sequence"/>
</dbReference>
<evidence type="ECO:0000313" key="3">
    <source>
        <dbReference type="Proteomes" id="UP001519287"/>
    </source>
</evidence>
<accession>A0ABS4J7M7</accession>
<evidence type="ECO:0000256" key="1">
    <source>
        <dbReference type="SAM" id="Phobius"/>
    </source>
</evidence>
<keyword evidence="1" id="KW-0812">Transmembrane</keyword>
<feature type="transmembrane region" description="Helical" evidence="1">
    <location>
        <begin position="32"/>
        <end position="54"/>
    </location>
</feature>
<keyword evidence="3" id="KW-1185">Reference proteome</keyword>
<sequence>MKLQERQPYLIKDFEVNPIMPLQLMKREEGGIALEAALLLPLFLAFVVSLIMFIQISMAEMALQSAVSETTKSISTQIYPVKLLVQEAKSKYDQSDIAKTIQSVLNHIQTARSKVIGAEEFVDDYAFFIPDAFKEMLTFEKKKRELFEAAAQSEYEGLIEREIMPQVYAAFTTIVYAYSDSPFIHRDKLKVTSVILPNLLANGSSYFGVEAQLEFKLIAPFFSRTLILKKKAYERTWLGA</sequence>
<gene>
    <name evidence="2" type="ORF">J2Z66_006887</name>
</gene>
<protein>
    <recommendedName>
        <fullName evidence="4">Pilus assembly protein</fullName>
    </recommendedName>
</protein>
<name>A0ABS4J7M7_9BACL</name>
<reference evidence="2 3" key="1">
    <citation type="submission" date="2021-03" db="EMBL/GenBank/DDBJ databases">
        <title>Genomic Encyclopedia of Type Strains, Phase IV (KMG-IV): sequencing the most valuable type-strain genomes for metagenomic binning, comparative biology and taxonomic classification.</title>
        <authorList>
            <person name="Goeker M."/>
        </authorList>
    </citation>
    <scope>NUCLEOTIDE SEQUENCE [LARGE SCALE GENOMIC DNA]</scope>
    <source>
        <strain evidence="2 3">DSM 26048</strain>
    </source>
</reference>
<evidence type="ECO:0000313" key="2">
    <source>
        <dbReference type="EMBL" id="MBP1995245.1"/>
    </source>
</evidence>